<dbReference type="GeneID" id="20308327"/>
<organism evidence="12 13">
    <name type="scientific">Exophiala dermatitidis (strain ATCC 34100 / CBS 525.76 / NIH/UT8656)</name>
    <name type="common">Black yeast</name>
    <name type="synonym">Wangiella dermatitidis</name>
    <dbReference type="NCBI Taxonomy" id="858893"/>
    <lineage>
        <taxon>Eukaryota</taxon>
        <taxon>Fungi</taxon>
        <taxon>Dikarya</taxon>
        <taxon>Ascomycota</taxon>
        <taxon>Pezizomycotina</taxon>
        <taxon>Eurotiomycetes</taxon>
        <taxon>Chaetothyriomycetidae</taxon>
        <taxon>Chaetothyriales</taxon>
        <taxon>Herpotrichiellaceae</taxon>
        <taxon>Exophiala</taxon>
    </lineage>
</organism>
<comment type="subcellular location">
    <subcellularLocation>
        <location evidence="9">Nucleus</location>
    </subcellularLocation>
    <subcellularLocation>
        <location evidence="9">Chromosome</location>
        <location evidence="9">Centromere</location>
        <location evidence="9">Kinetochore</location>
    </subcellularLocation>
</comment>
<feature type="coiled-coil region" evidence="10">
    <location>
        <begin position="66"/>
        <end position="156"/>
    </location>
</feature>
<keyword evidence="13" id="KW-1185">Reference proteome</keyword>
<dbReference type="OrthoDB" id="4056921at2759"/>
<comment type="similarity">
    <text evidence="1 9">Belongs to the SPC25 family.</text>
</comment>
<protein>
    <recommendedName>
        <fullName evidence="9">Kinetochore protein SPC25</fullName>
    </recommendedName>
</protein>
<evidence type="ECO:0000256" key="5">
    <source>
        <dbReference type="ARBA" id="ARBA00022838"/>
    </source>
</evidence>
<evidence type="ECO:0000256" key="3">
    <source>
        <dbReference type="ARBA" id="ARBA00022618"/>
    </source>
</evidence>
<reference evidence="12" key="1">
    <citation type="submission" date="2011-07" db="EMBL/GenBank/DDBJ databases">
        <title>The Genome Sequence of Exophiala (Wangiella) dermatitidis NIH/UT8656.</title>
        <authorList>
            <consortium name="The Broad Institute Genome Sequencing Platform"/>
            <person name="Cuomo C."/>
            <person name="Wang Z."/>
            <person name="Hunicke-Smith S."/>
            <person name="Szanislo P.J."/>
            <person name="Earl A."/>
            <person name="Young S.K."/>
            <person name="Zeng Q."/>
            <person name="Gargeya S."/>
            <person name="Fitzgerald M."/>
            <person name="Haas B."/>
            <person name="Abouelleil A."/>
            <person name="Alvarado L."/>
            <person name="Arachchi H.M."/>
            <person name="Berlin A."/>
            <person name="Brown A."/>
            <person name="Chapman S.B."/>
            <person name="Chen Z."/>
            <person name="Dunbar C."/>
            <person name="Freedman E."/>
            <person name="Gearin G."/>
            <person name="Gellesch M."/>
            <person name="Goldberg J."/>
            <person name="Griggs A."/>
            <person name="Gujja S."/>
            <person name="Heiman D."/>
            <person name="Howarth C."/>
            <person name="Larson L."/>
            <person name="Lui A."/>
            <person name="MacDonald P.J.P."/>
            <person name="Montmayeur A."/>
            <person name="Murphy C."/>
            <person name="Neiman D."/>
            <person name="Pearson M."/>
            <person name="Priest M."/>
            <person name="Roberts A."/>
            <person name="Saif S."/>
            <person name="Shea T."/>
            <person name="Shenoy N."/>
            <person name="Sisk P."/>
            <person name="Stolte C."/>
            <person name="Sykes S."/>
            <person name="Wortman J."/>
            <person name="Nusbaum C."/>
            <person name="Birren B."/>
        </authorList>
    </citation>
    <scope>NUCLEOTIDE SEQUENCE</scope>
    <source>
        <strain evidence="12">NIH/UT8656</strain>
    </source>
</reference>
<dbReference type="GO" id="GO:0031262">
    <property type="term" value="C:Ndc80 complex"/>
    <property type="evidence" value="ECO:0007669"/>
    <property type="project" value="InterPro"/>
</dbReference>
<dbReference type="HOGENOM" id="CLU_065188_0_0_1"/>
<dbReference type="OMA" id="FRMNLAD"/>
<keyword evidence="6 10" id="KW-0175">Coiled coil</keyword>
<keyword evidence="8 9" id="KW-0137">Centromere</keyword>
<dbReference type="STRING" id="858893.H6BTX9"/>
<gene>
    <name evidence="12" type="ORF">HMPREF1120_03688</name>
</gene>
<accession>H6BTX9</accession>
<sequence>MAATMSQPCFSASTSSFRASQSQHAPMPYSDDPLTQLPAVDFKFDDLRKRMAEFTVKFDAFIEQGRKRVLEERNEFRARLGELHEEQRSATTHIASLQSTLSTHNHVLAREQAEKNEMHAQISKLEAHQANQAASRDRLKNAIAQTQRQIEVKLAAQREYAAKMDKQSRLNGPELNFWETYLGCRIEGSGDENKVRIVFMFPPLKGGNNGGAADEREAVFELLVPATSTGKYSVVYMKPRLDSGKVEKVVDRLNETREIATLLKGMRSLFADAMR</sequence>
<feature type="domain" description="Chromosome segregation protein Spc25 C-terminal" evidence="11">
    <location>
        <begin position="215"/>
        <end position="270"/>
    </location>
</feature>
<dbReference type="RefSeq" id="XP_009156017.1">
    <property type="nucleotide sequence ID" value="XM_009157769.1"/>
</dbReference>
<keyword evidence="7 9" id="KW-0131">Cell cycle</keyword>
<dbReference type="InterPro" id="IPR045143">
    <property type="entry name" value="Spc25"/>
</dbReference>
<evidence type="ECO:0000256" key="9">
    <source>
        <dbReference type="RuleBase" id="RU367150"/>
    </source>
</evidence>
<keyword evidence="2 9" id="KW-0158">Chromosome</keyword>
<dbReference type="Proteomes" id="UP000007304">
    <property type="component" value="Unassembled WGS sequence"/>
</dbReference>
<dbReference type="AlphaFoldDB" id="H6BTX9"/>
<dbReference type="GO" id="GO:0007059">
    <property type="term" value="P:chromosome segregation"/>
    <property type="evidence" value="ECO:0007669"/>
    <property type="project" value="InterPro"/>
</dbReference>
<evidence type="ECO:0000256" key="10">
    <source>
        <dbReference type="SAM" id="Coils"/>
    </source>
</evidence>
<evidence type="ECO:0000256" key="6">
    <source>
        <dbReference type="ARBA" id="ARBA00023054"/>
    </source>
</evidence>
<dbReference type="PANTHER" id="PTHR14281">
    <property type="entry name" value="KINETOCHORE PROTEIN SPC25-RELATED"/>
    <property type="match status" value="1"/>
</dbReference>
<comment type="subunit">
    <text evidence="9">Component of the NDC80 complex.</text>
</comment>
<dbReference type="InParanoid" id="H6BTX9"/>
<dbReference type="Gene3D" id="3.30.457.50">
    <property type="entry name" value="Chromosome segregation protein Spc25"/>
    <property type="match status" value="1"/>
</dbReference>
<dbReference type="eggNOG" id="KOG4657">
    <property type="taxonomic scope" value="Eukaryota"/>
</dbReference>
<keyword evidence="5 9" id="KW-0995">Kinetochore</keyword>
<keyword evidence="4 9" id="KW-0498">Mitosis</keyword>
<evidence type="ECO:0000256" key="2">
    <source>
        <dbReference type="ARBA" id="ARBA00022454"/>
    </source>
</evidence>
<evidence type="ECO:0000259" key="11">
    <source>
        <dbReference type="Pfam" id="PF08234"/>
    </source>
</evidence>
<evidence type="ECO:0000256" key="8">
    <source>
        <dbReference type="ARBA" id="ARBA00023328"/>
    </source>
</evidence>
<dbReference type="CDD" id="cd23784">
    <property type="entry name" value="RWD_Spc25"/>
    <property type="match status" value="1"/>
</dbReference>
<dbReference type="Pfam" id="PF08234">
    <property type="entry name" value="Spindle_Spc25"/>
    <property type="match status" value="1"/>
</dbReference>
<evidence type="ECO:0000256" key="4">
    <source>
        <dbReference type="ARBA" id="ARBA00022776"/>
    </source>
</evidence>
<evidence type="ECO:0000313" key="12">
    <source>
        <dbReference type="EMBL" id="EHY55556.1"/>
    </source>
</evidence>
<keyword evidence="3 9" id="KW-0132">Cell division</keyword>
<keyword evidence="9" id="KW-0539">Nucleus</keyword>
<dbReference type="InterPro" id="IPR013255">
    <property type="entry name" value="Spc25_C"/>
</dbReference>
<dbReference type="VEuPathDB" id="FungiDB:HMPREF1120_03688"/>
<dbReference type="GO" id="GO:0051301">
    <property type="term" value="P:cell division"/>
    <property type="evidence" value="ECO:0007669"/>
    <property type="project" value="UniProtKB-UniRule"/>
</dbReference>
<evidence type="ECO:0000313" key="13">
    <source>
        <dbReference type="Proteomes" id="UP000007304"/>
    </source>
</evidence>
<evidence type="ECO:0000256" key="1">
    <source>
        <dbReference type="ARBA" id="ARBA00006379"/>
    </source>
</evidence>
<name>H6BTX9_EXODN</name>
<dbReference type="EMBL" id="JH226132">
    <property type="protein sequence ID" value="EHY55556.1"/>
    <property type="molecule type" value="Genomic_DNA"/>
</dbReference>
<dbReference type="GO" id="GO:0005634">
    <property type="term" value="C:nucleus"/>
    <property type="evidence" value="ECO:0007669"/>
    <property type="project" value="UniProtKB-SubCell"/>
</dbReference>
<evidence type="ECO:0000256" key="7">
    <source>
        <dbReference type="ARBA" id="ARBA00023306"/>
    </source>
</evidence>
<comment type="function">
    <text evidence="9">Acts as a component of the essential kinetochore-associated NDC80 complex, which is required for chromosome segregation and spindle checkpoint activity.</text>
</comment>
<dbReference type="PANTHER" id="PTHR14281:SF0">
    <property type="entry name" value="KINETOCHORE PROTEIN SPC25"/>
    <property type="match status" value="1"/>
</dbReference>
<proteinExistence type="inferred from homology"/>